<dbReference type="NCBIfam" id="TIGR00831">
    <property type="entry name" value="a_cpa1"/>
    <property type="match status" value="1"/>
</dbReference>
<keyword evidence="4 10" id="KW-0812">Transmembrane</keyword>
<dbReference type="InterPro" id="IPR006153">
    <property type="entry name" value="Cation/H_exchanger_TM"/>
</dbReference>
<keyword evidence="2 10" id="KW-0813">Transport</keyword>
<keyword evidence="3 10" id="KW-1003">Cell membrane</keyword>
<feature type="transmembrane region" description="Helical" evidence="10">
    <location>
        <begin position="83"/>
        <end position="106"/>
    </location>
</feature>
<feature type="transmembrane region" description="Helical" evidence="10">
    <location>
        <begin position="381"/>
        <end position="405"/>
    </location>
</feature>
<feature type="transmembrane region" description="Helical" evidence="10">
    <location>
        <begin position="28"/>
        <end position="46"/>
    </location>
</feature>
<dbReference type="PANTHER" id="PTHR10110">
    <property type="entry name" value="SODIUM/HYDROGEN EXCHANGER"/>
    <property type="match status" value="1"/>
</dbReference>
<evidence type="ECO:0000256" key="2">
    <source>
        <dbReference type="ARBA" id="ARBA00022448"/>
    </source>
</evidence>
<dbReference type="GO" id="GO:0098719">
    <property type="term" value="P:sodium ion import across plasma membrane"/>
    <property type="evidence" value="ECO:0007669"/>
    <property type="project" value="TreeGrafter"/>
</dbReference>
<feature type="transmembrane region" description="Helical" evidence="10">
    <location>
        <begin position="223"/>
        <end position="246"/>
    </location>
</feature>
<evidence type="ECO:0000256" key="4">
    <source>
        <dbReference type="ARBA" id="ARBA00022692"/>
    </source>
</evidence>
<comment type="function">
    <text evidence="10">Na(+)/H(+) antiporter that extrudes sodium in exchange for external protons.</text>
</comment>
<reference evidence="13" key="1">
    <citation type="submission" date="2017-09" db="EMBL/GenBank/DDBJ databases">
        <authorList>
            <person name="Varghese N."/>
            <person name="Submissions S."/>
        </authorList>
    </citation>
    <scope>NUCLEOTIDE SEQUENCE [LARGE SCALE GENOMIC DNA]</scope>
    <source>
        <strain evidence="13">DSM 29961</strain>
    </source>
</reference>
<dbReference type="GO" id="GO:0015385">
    <property type="term" value="F:sodium:proton antiporter activity"/>
    <property type="evidence" value="ECO:0007669"/>
    <property type="project" value="InterPro"/>
</dbReference>
<dbReference type="Gene3D" id="6.10.140.1330">
    <property type="match status" value="1"/>
</dbReference>
<evidence type="ECO:0000256" key="3">
    <source>
        <dbReference type="ARBA" id="ARBA00022475"/>
    </source>
</evidence>
<comment type="subcellular location">
    <subcellularLocation>
        <location evidence="1 10">Cell membrane</location>
        <topology evidence="1 10">Multi-pass membrane protein</topology>
    </subcellularLocation>
</comment>
<feature type="transmembrane region" description="Helical" evidence="10">
    <location>
        <begin position="155"/>
        <end position="175"/>
    </location>
</feature>
<dbReference type="Pfam" id="PF00999">
    <property type="entry name" value="Na_H_Exchanger"/>
    <property type="match status" value="1"/>
</dbReference>
<comment type="similarity">
    <text evidence="10">Belongs to the monovalent cation:proton antiporter 1 (CPA1) transporter (TC 2.A.36) family.</text>
</comment>
<dbReference type="GO" id="GO:0015386">
    <property type="term" value="F:potassium:proton antiporter activity"/>
    <property type="evidence" value="ECO:0007669"/>
    <property type="project" value="TreeGrafter"/>
</dbReference>
<evidence type="ECO:0000256" key="9">
    <source>
        <dbReference type="ARBA" id="ARBA00023201"/>
    </source>
</evidence>
<keyword evidence="13" id="KW-1185">Reference proteome</keyword>
<organism evidence="12 13">
    <name type="scientific">Spirosoma fluviale</name>
    <dbReference type="NCBI Taxonomy" id="1597977"/>
    <lineage>
        <taxon>Bacteria</taxon>
        <taxon>Pseudomonadati</taxon>
        <taxon>Bacteroidota</taxon>
        <taxon>Cytophagia</taxon>
        <taxon>Cytophagales</taxon>
        <taxon>Cytophagaceae</taxon>
        <taxon>Spirosoma</taxon>
    </lineage>
</organism>
<dbReference type="GO" id="GO:0051453">
    <property type="term" value="P:regulation of intracellular pH"/>
    <property type="evidence" value="ECO:0007669"/>
    <property type="project" value="TreeGrafter"/>
</dbReference>
<evidence type="ECO:0000256" key="10">
    <source>
        <dbReference type="RuleBase" id="RU366002"/>
    </source>
</evidence>
<feature type="transmembrane region" description="Helical" evidence="10">
    <location>
        <begin position="306"/>
        <end position="327"/>
    </location>
</feature>
<gene>
    <name evidence="12" type="ORF">SAMN06269250_5990</name>
</gene>
<keyword evidence="8 10" id="KW-0472">Membrane</keyword>
<feature type="domain" description="Cation/H+ exchanger transmembrane" evidence="11">
    <location>
        <begin position="11"/>
        <end position="404"/>
    </location>
</feature>
<keyword evidence="7 10" id="KW-0406">Ion transport</keyword>
<dbReference type="RefSeq" id="WP_097131092.1">
    <property type="nucleotide sequence ID" value="NZ_OCNH01000007.1"/>
</dbReference>
<name>A0A286GR01_9BACT</name>
<sequence length="526" mass="57260">MHQLETVLLLLIFVIGLAVIARRLNLAFPILLTVGGLLISFFPGLPNVDLDSSVVLVVFLPPLLYSAAWYTNWSDFRRNLEPVIVLALGLVLATSLGIAYVASLLIPGFTLATGLLLGAVVSPSDAVAATAVMKTLAVPRKIAIILEGESLVNDATALVIFQLALVTVSTGSFSLTGSLLDFVQLAGGGIIIGLAVGYLSSWLHKCAHLEPALETVLTFVTAYLAYLAAEHLALSGVLSVVSAGLVVGHKQSRVHSPTTRMQAVAVWDFVVVLLNGLIFILIGLQLPDIVADIKGQSLGELIEVGLLISITAVAIRFVYIFLANWMSNQVHKVVHSPPLFPSRKHTTLLAYISMRGIVSLAAALSIPERLSNGSPFPDRNLIVFITFCVILFTLVGQGVFLPAFIRLLRFGQQSTDYLSRKEVRQRLSKQALSAIQTVVDKEGLTGDTVRKIIDRHRARVDELEQSDPVTVMSQHQLRQKLLLSGIQAQRTALLSLRDTQQIDVDLFHELENELDREEIQQQKVDD</sequence>
<evidence type="ECO:0000313" key="13">
    <source>
        <dbReference type="Proteomes" id="UP000219452"/>
    </source>
</evidence>
<evidence type="ECO:0000313" key="12">
    <source>
        <dbReference type="EMBL" id="SOD97991.1"/>
    </source>
</evidence>
<evidence type="ECO:0000256" key="5">
    <source>
        <dbReference type="ARBA" id="ARBA00022989"/>
    </source>
</evidence>
<feature type="transmembrane region" description="Helical" evidence="10">
    <location>
        <begin position="348"/>
        <end position="366"/>
    </location>
</feature>
<keyword evidence="6 10" id="KW-0915">Sodium</keyword>
<proteinExistence type="inferred from homology"/>
<keyword evidence="5 10" id="KW-1133">Transmembrane helix</keyword>
<feature type="transmembrane region" description="Helical" evidence="10">
    <location>
        <begin position="52"/>
        <end position="71"/>
    </location>
</feature>
<feature type="transmembrane region" description="Helical" evidence="10">
    <location>
        <begin position="6"/>
        <end position="21"/>
    </location>
</feature>
<evidence type="ECO:0000259" key="11">
    <source>
        <dbReference type="Pfam" id="PF00999"/>
    </source>
</evidence>
<feature type="transmembrane region" description="Helical" evidence="10">
    <location>
        <begin position="266"/>
        <end position="286"/>
    </location>
</feature>
<dbReference type="InterPro" id="IPR018422">
    <property type="entry name" value="Cation/H_exchanger_CPA1"/>
</dbReference>
<feature type="transmembrane region" description="Helical" evidence="10">
    <location>
        <begin position="182"/>
        <end position="203"/>
    </location>
</feature>
<dbReference type="GO" id="GO:0005886">
    <property type="term" value="C:plasma membrane"/>
    <property type="evidence" value="ECO:0007669"/>
    <property type="project" value="UniProtKB-SubCell"/>
</dbReference>
<evidence type="ECO:0000256" key="7">
    <source>
        <dbReference type="ARBA" id="ARBA00023065"/>
    </source>
</evidence>
<dbReference type="OrthoDB" id="9809206at2"/>
<dbReference type="EMBL" id="OCNH01000007">
    <property type="protein sequence ID" value="SOD97991.1"/>
    <property type="molecule type" value="Genomic_DNA"/>
</dbReference>
<accession>A0A286GR01</accession>
<keyword evidence="10" id="KW-0050">Antiport</keyword>
<evidence type="ECO:0000256" key="1">
    <source>
        <dbReference type="ARBA" id="ARBA00004651"/>
    </source>
</evidence>
<dbReference type="PANTHER" id="PTHR10110:SF86">
    <property type="entry name" value="SODIUM_HYDROGEN EXCHANGER 7"/>
    <property type="match status" value="1"/>
</dbReference>
<dbReference type="AlphaFoldDB" id="A0A286GR01"/>
<evidence type="ECO:0000256" key="8">
    <source>
        <dbReference type="ARBA" id="ARBA00023136"/>
    </source>
</evidence>
<dbReference type="Proteomes" id="UP000219452">
    <property type="component" value="Unassembled WGS sequence"/>
</dbReference>
<evidence type="ECO:0000256" key="6">
    <source>
        <dbReference type="ARBA" id="ARBA00023053"/>
    </source>
</evidence>
<keyword evidence="9 10" id="KW-0739">Sodium transport</keyword>
<dbReference type="InterPro" id="IPR004705">
    <property type="entry name" value="Cation/H_exchanger_CPA1_bac"/>
</dbReference>
<protein>
    <submittedName>
        <fullName evidence="12">Sodium/proton antiporter, CPA1 family</fullName>
    </submittedName>
</protein>